<protein>
    <submittedName>
        <fullName evidence="2">Uncharacterized protein</fullName>
    </submittedName>
</protein>
<dbReference type="Proteomes" id="UP001642540">
    <property type="component" value="Unassembled WGS sequence"/>
</dbReference>
<proteinExistence type="predicted"/>
<sequence>MDLSIWRRTIEVDNVTQCSESSSEVQLNRQDLSIRTRTIEVDNVTQCSESSSEVQLNRQDLSIRPRTIGVDNLNKSTDSSSEIQLDDNDANQETVETNSQTTNAQQIQVLLPHAFRSTVDDAISKGIKVQMKTPLPQERPDEYVEQHVFRATEQAFIIAQNNGRFGIVEGRVTECYTNIASITIYVIDVSSHATLEYHMPRFLCFHYPEDASFVLQHLISEEERKMIMQYSTPYASREVAEGLQYNLSEEYARMFMNDTRPNTQLKQRNFPGPVALGLPPSRLQHMYFDEETISDDEKGQRKTLLLTKSPSRLRKRSRISKAQVDADDTEETTVSAPIPKKKRDAVAEQCLIERPTIVTQAAADAPAYNCFFRREFGTTSDILHNVTLMRRCLESAKENVTWFVASRTPNNVVVNYNDLYDGVALGSYP</sequence>
<accession>A0ABP1PSR7</accession>
<keyword evidence="3" id="KW-1185">Reference proteome</keyword>
<reference evidence="2 3" key="1">
    <citation type="submission" date="2024-08" db="EMBL/GenBank/DDBJ databases">
        <authorList>
            <person name="Cucini C."/>
            <person name="Frati F."/>
        </authorList>
    </citation>
    <scope>NUCLEOTIDE SEQUENCE [LARGE SCALE GENOMIC DNA]</scope>
</reference>
<dbReference type="EMBL" id="CAXLJM020000010">
    <property type="protein sequence ID" value="CAL8076062.1"/>
    <property type="molecule type" value="Genomic_DNA"/>
</dbReference>
<evidence type="ECO:0000313" key="2">
    <source>
        <dbReference type="EMBL" id="CAL8076062.1"/>
    </source>
</evidence>
<feature type="region of interest" description="Disordered" evidence="1">
    <location>
        <begin position="316"/>
        <end position="335"/>
    </location>
</feature>
<evidence type="ECO:0000256" key="1">
    <source>
        <dbReference type="SAM" id="MobiDB-lite"/>
    </source>
</evidence>
<gene>
    <name evidence="2" type="ORF">ODALV1_LOCUS3349</name>
</gene>
<evidence type="ECO:0000313" key="3">
    <source>
        <dbReference type="Proteomes" id="UP001642540"/>
    </source>
</evidence>
<organism evidence="2 3">
    <name type="scientific">Orchesella dallaii</name>
    <dbReference type="NCBI Taxonomy" id="48710"/>
    <lineage>
        <taxon>Eukaryota</taxon>
        <taxon>Metazoa</taxon>
        <taxon>Ecdysozoa</taxon>
        <taxon>Arthropoda</taxon>
        <taxon>Hexapoda</taxon>
        <taxon>Collembola</taxon>
        <taxon>Entomobryomorpha</taxon>
        <taxon>Entomobryoidea</taxon>
        <taxon>Orchesellidae</taxon>
        <taxon>Orchesellinae</taxon>
        <taxon>Orchesella</taxon>
    </lineage>
</organism>
<comment type="caution">
    <text evidence="2">The sequence shown here is derived from an EMBL/GenBank/DDBJ whole genome shotgun (WGS) entry which is preliminary data.</text>
</comment>
<name>A0ABP1PSR7_9HEXA</name>